<protein>
    <submittedName>
        <fullName evidence="2">Uncharacterized protein</fullName>
    </submittedName>
</protein>
<dbReference type="AlphaFoldDB" id="A0AAW2GSK5"/>
<gene>
    <name evidence="2" type="ORF">PUN28_002093</name>
</gene>
<sequence length="257" mass="28787">MIERFHWTLKAALMCNNQRLWPKVLPTVLLGLRTAIKKDLQASPSEMLFGTTLRLPEEFFTSRSLTANLRVFLNRFQNLMQNIYPVPASDHSSRHPFQFRDLETCSHVFKRVDTIRRPLEPPYTGPHPIVTRLNPKVFVILVDGVEKTVLTDCLKPAFSDVGDAENESSFSAPDSAGSGPSQPSESALSAPSPPSRTITFASPSEQLSRGGVDCRALSSPLSSLPSNSPAWQRELFRQLLLTQRCIISWMMHREVPS</sequence>
<dbReference type="EMBL" id="JADYXP020000002">
    <property type="protein sequence ID" value="KAL0130255.1"/>
    <property type="molecule type" value="Genomic_DNA"/>
</dbReference>
<evidence type="ECO:0000313" key="2">
    <source>
        <dbReference type="EMBL" id="KAL0130255.1"/>
    </source>
</evidence>
<comment type="caution">
    <text evidence="2">The sequence shown here is derived from an EMBL/GenBank/DDBJ whole genome shotgun (WGS) entry which is preliminary data.</text>
</comment>
<name>A0AAW2GSK5_9HYME</name>
<proteinExistence type="predicted"/>
<keyword evidence="3" id="KW-1185">Reference proteome</keyword>
<dbReference type="PANTHER" id="PTHR38681:SF1">
    <property type="entry name" value="RETROVIRUS-RELATED POL POLYPROTEIN FROM TRANSPOSON 412-LIKE PROTEIN"/>
    <property type="match status" value="1"/>
</dbReference>
<dbReference type="Gene3D" id="3.30.420.10">
    <property type="entry name" value="Ribonuclease H-like superfamily/Ribonuclease H"/>
    <property type="match status" value="1"/>
</dbReference>
<accession>A0AAW2GSK5</accession>
<feature type="compositionally biased region" description="Polar residues" evidence="1">
    <location>
        <begin position="196"/>
        <end position="207"/>
    </location>
</feature>
<evidence type="ECO:0000313" key="3">
    <source>
        <dbReference type="Proteomes" id="UP001430953"/>
    </source>
</evidence>
<feature type="compositionally biased region" description="Low complexity" evidence="1">
    <location>
        <begin position="180"/>
        <end position="190"/>
    </location>
</feature>
<evidence type="ECO:0000256" key="1">
    <source>
        <dbReference type="SAM" id="MobiDB-lite"/>
    </source>
</evidence>
<dbReference type="Proteomes" id="UP001430953">
    <property type="component" value="Unassembled WGS sequence"/>
</dbReference>
<dbReference type="PANTHER" id="PTHR38681">
    <property type="entry name" value="RETROVIRUS-RELATED POL POLYPROTEIN FROM TRANSPOSON 412-LIKE PROTEIN-RELATED"/>
    <property type="match status" value="1"/>
</dbReference>
<dbReference type="GO" id="GO:0003676">
    <property type="term" value="F:nucleic acid binding"/>
    <property type="evidence" value="ECO:0007669"/>
    <property type="project" value="InterPro"/>
</dbReference>
<feature type="region of interest" description="Disordered" evidence="1">
    <location>
        <begin position="163"/>
        <end position="212"/>
    </location>
</feature>
<dbReference type="InterPro" id="IPR036397">
    <property type="entry name" value="RNaseH_sf"/>
</dbReference>
<reference evidence="2 3" key="1">
    <citation type="submission" date="2023-03" db="EMBL/GenBank/DDBJ databases">
        <title>High recombination rates correlate with genetic variation in Cardiocondyla obscurior ants.</title>
        <authorList>
            <person name="Errbii M."/>
        </authorList>
    </citation>
    <scope>NUCLEOTIDE SEQUENCE [LARGE SCALE GENOMIC DNA]</scope>
    <source>
        <strain evidence="2">Alpha-2009</strain>
        <tissue evidence="2">Whole body</tissue>
    </source>
</reference>
<organism evidence="2 3">
    <name type="scientific">Cardiocondyla obscurior</name>
    <dbReference type="NCBI Taxonomy" id="286306"/>
    <lineage>
        <taxon>Eukaryota</taxon>
        <taxon>Metazoa</taxon>
        <taxon>Ecdysozoa</taxon>
        <taxon>Arthropoda</taxon>
        <taxon>Hexapoda</taxon>
        <taxon>Insecta</taxon>
        <taxon>Pterygota</taxon>
        <taxon>Neoptera</taxon>
        <taxon>Endopterygota</taxon>
        <taxon>Hymenoptera</taxon>
        <taxon>Apocrita</taxon>
        <taxon>Aculeata</taxon>
        <taxon>Formicoidea</taxon>
        <taxon>Formicidae</taxon>
        <taxon>Myrmicinae</taxon>
        <taxon>Cardiocondyla</taxon>
    </lineage>
</organism>